<dbReference type="Pfam" id="PF04305">
    <property type="entry name" value="DUF455"/>
    <property type="match status" value="1"/>
</dbReference>
<dbReference type="CDD" id="cd00657">
    <property type="entry name" value="Ferritin_like"/>
    <property type="match status" value="1"/>
</dbReference>
<sequence>MDEISGKHQAGFCGGAGAAFDAMDPDQKVALVRALRWPLSASAGARSCSTTPGRPVRPLLVDPKNLPRRRALTTATGRFALLHALAHIEFNAINLALDAICRFPGLPDDFYRDWLRVAQEEAEHFVLLREQLRRLGGDYGDLPAHDGLWEMALDTAADPLVRMALVPRVLEARGLDVTPAMRERLLAAGDAEAAAVLERIERDERGHVAVGSRWFRHLCAQRGLEPDRTFKTLLQQRYRGRIQGPLALTARRAAGFSEPELDWLQNRIGQPAAARPEQACHD</sequence>
<dbReference type="PANTHER" id="PTHR42782:SF4">
    <property type="entry name" value="DUF455 DOMAIN-CONTAINING PROTEIN"/>
    <property type="match status" value="1"/>
</dbReference>
<name>A0A2Z6IMN8_ACIFI</name>
<evidence type="ECO:0008006" key="3">
    <source>
        <dbReference type="Google" id="ProtNLM"/>
    </source>
</evidence>
<gene>
    <name evidence="1" type="ORF">AFERRID_13010</name>
</gene>
<dbReference type="EMBL" id="AP018795">
    <property type="protein sequence ID" value="BBF65083.1"/>
    <property type="molecule type" value="Genomic_DNA"/>
</dbReference>
<protein>
    <recommendedName>
        <fullName evidence="3">DUF455 domain-containing protein</fullName>
    </recommendedName>
</protein>
<organism evidence="1 2">
    <name type="scientific">Acidithiobacillus ferridurans</name>
    <dbReference type="NCBI Taxonomy" id="1232575"/>
    <lineage>
        <taxon>Bacteria</taxon>
        <taxon>Pseudomonadati</taxon>
        <taxon>Pseudomonadota</taxon>
        <taxon>Acidithiobacillia</taxon>
        <taxon>Acidithiobacillales</taxon>
        <taxon>Acidithiobacillaceae</taxon>
        <taxon>Acidithiobacillus</taxon>
    </lineage>
</organism>
<dbReference type="PANTHER" id="PTHR42782">
    <property type="entry name" value="SI:CH73-314G15.3"/>
    <property type="match status" value="1"/>
</dbReference>
<dbReference type="RefSeq" id="WP_197722484.1">
    <property type="nucleotide sequence ID" value="NZ_AP018795.1"/>
</dbReference>
<keyword evidence="2" id="KW-1185">Reference proteome</keyword>
<dbReference type="Proteomes" id="UP000280188">
    <property type="component" value="Chromosome"/>
</dbReference>
<accession>A0A2Z6IMN8</accession>
<dbReference type="InterPro" id="IPR011197">
    <property type="entry name" value="UCP012318"/>
</dbReference>
<evidence type="ECO:0000313" key="2">
    <source>
        <dbReference type="Proteomes" id="UP000280188"/>
    </source>
</evidence>
<dbReference type="SUPFAM" id="SSF47240">
    <property type="entry name" value="Ferritin-like"/>
    <property type="match status" value="1"/>
</dbReference>
<dbReference type="AlphaFoldDB" id="A0A2Z6IMN8"/>
<dbReference type="InterPro" id="IPR007402">
    <property type="entry name" value="DUF455"/>
</dbReference>
<proteinExistence type="predicted"/>
<evidence type="ECO:0000313" key="1">
    <source>
        <dbReference type="EMBL" id="BBF65083.1"/>
    </source>
</evidence>
<dbReference type="KEGG" id="afj:AFERRID_13010"/>
<reference evidence="1 2" key="1">
    <citation type="journal article" date="2018" name="Microbiol. Resour. Announc.">
        <title>Complete Genome Sequence of Acidithiobacillus ferridurans JCM 18981.</title>
        <authorList>
            <person name="Miyauchi T."/>
            <person name="Kouzuma A."/>
            <person name="Abe T."/>
            <person name="Watanabe K."/>
        </authorList>
    </citation>
    <scope>NUCLEOTIDE SEQUENCE [LARGE SCALE GENOMIC DNA]</scope>
    <source>
        <strain evidence="2">ATCC 33020 / DSM 29468 / JCM 18981 / 11Fe</strain>
    </source>
</reference>
<dbReference type="PIRSF" id="PIRSF012318">
    <property type="entry name" value="UCP012318"/>
    <property type="match status" value="1"/>
</dbReference>
<dbReference type="InterPro" id="IPR009078">
    <property type="entry name" value="Ferritin-like_SF"/>
</dbReference>